<dbReference type="Proteomes" id="UP000198412">
    <property type="component" value="Unassembled WGS sequence"/>
</dbReference>
<dbReference type="EMBL" id="FZNX01000005">
    <property type="protein sequence ID" value="SNR74748.1"/>
    <property type="molecule type" value="Genomic_DNA"/>
</dbReference>
<evidence type="ECO:0000256" key="1">
    <source>
        <dbReference type="SAM" id="SignalP"/>
    </source>
</evidence>
<keyword evidence="1" id="KW-0732">Signal</keyword>
<dbReference type="PANTHER" id="PTHR35340:SF5">
    <property type="entry name" value="ASST-DOMAIN-CONTAINING PROTEIN"/>
    <property type="match status" value="1"/>
</dbReference>
<gene>
    <name evidence="2" type="ORF">SAMN04488111_2833</name>
</gene>
<dbReference type="PANTHER" id="PTHR35340">
    <property type="entry name" value="PQQ ENZYME REPEAT PROTEIN-RELATED"/>
    <property type="match status" value="1"/>
</dbReference>
<name>A0A238YVB9_9FLAO</name>
<reference evidence="3" key="1">
    <citation type="submission" date="2017-06" db="EMBL/GenBank/DDBJ databases">
        <authorList>
            <person name="Varghese N."/>
            <person name="Submissions S."/>
        </authorList>
    </citation>
    <scope>NUCLEOTIDE SEQUENCE [LARGE SCALE GENOMIC DNA]</scope>
    <source>
        <strain evidence="3">DSM 27993</strain>
    </source>
</reference>
<dbReference type="GO" id="GO:0004062">
    <property type="term" value="F:aryl sulfotransferase activity"/>
    <property type="evidence" value="ECO:0007669"/>
    <property type="project" value="InterPro"/>
</dbReference>
<dbReference type="Pfam" id="PF05935">
    <property type="entry name" value="Arylsulfotrans"/>
    <property type="match status" value="1"/>
</dbReference>
<accession>A0A238YVB9</accession>
<organism evidence="2 3">
    <name type="scientific">Lutibacter flavus</name>
    <dbReference type="NCBI Taxonomy" id="691689"/>
    <lineage>
        <taxon>Bacteria</taxon>
        <taxon>Pseudomonadati</taxon>
        <taxon>Bacteroidota</taxon>
        <taxon>Flavobacteriia</taxon>
        <taxon>Flavobacteriales</taxon>
        <taxon>Flavobacteriaceae</taxon>
        <taxon>Lutibacter</taxon>
    </lineage>
</organism>
<dbReference type="AlphaFoldDB" id="A0A238YVB9"/>
<feature type="chain" id="PRO_5012037207" evidence="1">
    <location>
        <begin position="22"/>
        <end position="488"/>
    </location>
</feature>
<evidence type="ECO:0000313" key="3">
    <source>
        <dbReference type="Proteomes" id="UP000198412"/>
    </source>
</evidence>
<sequence>MKNLFFLLSLLLVMHSCSFFSGKSKNKCEIGLIEMKSISDNALKININVTTSEGTDAYIRYWKYLDKEEKDSIIFYSPISKDSNQHKLILVDLNLNTKYFFNVIVQKEEQKKISKTYHFKTSVKTPWVPYFKNLDSMANVGFEGYLHFHSRQVPGYLFIINGNGELVSYQRNNQNFKVSKWTKNETMLGILSNDTLHFTNGNKIIEYDKFGNILFEAETGKNGIDKLFHHEVDLDENGNIITLVYDERIIDLSSVGGIKKDTVKGDGIMVLNHNGEKVWEWSVFDVMNPLEDKKILKSKKDWLHANSLSKDKQGNYIISFRNISQIWKINGQTGELIWKLGGLNSDFEMPENTVFSGQHNIRFNENGELVLLDNGNLRFKPGHIQSSGNLKISDINKTTHSRLLTLSLDTIKMKVHPLKIVNFPHKYFTHSQGSAEYINDSLVIFCSTNTKRLVFTNSEGSLLGIIPLEYSTYRTQYIKMLYDTSFAN</sequence>
<proteinExistence type="predicted"/>
<protein>
    <submittedName>
        <fullName evidence="2">Arylsulfotransferase (ASST)</fullName>
    </submittedName>
</protein>
<keyword evidence="3" id="KW-1185">Reference proteome</keyword>
<dbReference type="InterPro" id="IPR010262">
    <property type="entry name" value="Arylsulfotransferase_bact"/>
</dbReference>
<dbReference type="InterPro" id="IPR011047">
    <property type="entry name" value="Quinoprotein_ADH-like_sf"/>
</dbReference>
<keyword evidence="2" id="KW-0808">Transferase</keyword>
<dbReference type="InterPro" id="IPR053143">
    <property type="entry name" value="Arylsulfate_ST"/>
</dbReference>
<dbReference type="SUPFAM" id="SSF50998">
    <property type="entry name" value="Quinoprotein alcohol dehydrogenase-like"/>
    <property type="match status" value="1"/>
</dbReference>
<feature type="signal peptide" evidence="1">
    <location>
        <begin position="1"/>
        <end position="21"/>
    </location>
</feature>
<evidence type="ECO:0000313" key="2">
    <source>
        <dbReference type="EMBL" id="SNR74748.1"/>
    </source>
</evidence>